<dbReference type="NCBIfam" id="TIGR01841">
    <property type="entry name" value="phasin"/>
    <property type="match status" value="1"/>
</dbReference>
<keyword evidence="3" id="KW-1185">Reference proteome</keyword>
<feature type="domain" description="Phasin" evidence="1">
    <location>
        <begin position="7"/>
        <end position="107"/>
    </location>
</feature>
<dbReference type="InterPro" id="IPR010127">
    <property type="entry name" value="Phasin_subfam-1"/>
</dbReference>
<dbReference type="OrthoDB" id="5298576at2"/>
<gene>
    <name evidence="2" type="primary">phaP</name>
    <name evidence="2" type="ORF">GM658_00150</name>
</gene>
<sequence length="176" mass="19160">MFQNPEQFANATKTLFEFQLETFNTLTNRAMQGVEQAVALNIATARKALDEQIEAGRKVNASVTPQEALDVINARLQPGMAATNAYNQQLGALLSEMSNDFHKAADAHLAEAKSNLSALIYDVTKNVRPGSDNAVEIVKNAIENAFKGYEQVTQATRDAVTAFEQQVEKANAASKK</sequence>
<evidence type="ECO:0000313" key="3">
    <source>
        <dbReference type="Proteomes" id="UP000472320"/>
    </source>
</evidence>
<dbReference type="InterPro" id="IPR018968">
    <property type="entry name" value="Phasin"/>
</dbReference>
<reference evidence="2 3" key="1">
    <citation type="submission" date="2019-11" db="EMBL/GenBank/DDBJ databases">
        <title>Type strains purchased from KCTC, JCM and DSMZ.</title>
        <authorList>
            <person name="Lu H."/>
        </authorList>
    </citation>
    <scope>NUCLEOTIDE SEQUENCE [LARGE SCALE GENOMIC DNA]</scope>
    <source>
        <strain evidence="2 3">JCM 31587</strain>
    </source>
</reference>
<comment type="caution">
    <text evidence="2">The sequence shown here is derived from an EMBL/GenBank/DDBJ whole genome shotgun (WGS) entry which is preliminary data.</text>
</comment>
<dbReference type="RefSeq" id="WP_155451996.1">
    <property type="nucleotide sequence ID" value="NZ_WNKX01000001.1"/>
</dbReference>
<proteinExistence type="predicted"/>
<accession>A0A6L6Q9V1</accession>
<evidence type="ECO:0000259" key="1">
    <source>
        <dbReference type="Pfam" id="PF09361"/>
    </source>
</evidence>
<evidence type="ECO:0000313" key="2">
    <source>
        <dbReference type="EMBL" id="MTW09000.1"/>
    </source>
</evidence>
<dbReference type="EMBL" id="WNKX01000001">
    <property type="protein sequence ID" value="MTW09000.1"/>
    <property type="molecule type" value="Genomic_DNA"/>
</dbReference>
<dbReference type="Proteomes" id="UP000472320">
    <property type="component" value="Unassembled WGS sequence"/>
</dbReference>
<dbReference type="Pfam" id="PF09361">
    <property type="entry name" value="Phasin_2"/>
    <property type="match status" value="1"/>
</dbReference>
<dbReference type="AlphaFoldDB" id="A0A6L6Q9V1"/>
<organism evidence="2 3">
    <name type="scientific">Massilia eburnea</name>
    <dbReference type="NCBI Taxonomy" id="1776165"/>
    <lineage>
        <taxon>Bacteria</taxon>
        <taxon>Pseudomonadati</taxon>
        <taxon>Pseudomonadota</taxon>
        <taxon>Betaproteobacteria</taxon>
        <taxon>Burkholderiales</taxon>
        <taxon>Oxalobacteraceae</taxon>
        <taxon>Telluria group</taxon>
        <taxon>Massilia</taxon>
    </lineage>
</organism>
<name>A0A6L6Q9V1_9BURK</name>
<protein>
    <submittedName>
        <fullName evidence="2">TIGR01841 family phasin</fullName>
    </submittedName>
</protein>